<protein>
    <submittedName>
        <fullName evidence="1">Chromosome 3, complete genome</fullName>
    </submittedName>
</protein>
<sequence length="63" mass="7138">MQSMVSSYLMKLWKEPFFSNRKTSIDHELIGKLCCGEARAITVANWQKCLSRSSEAENLGLEA</sequence>
<gene>
    <name evidence="1" type="ORF">FGRAMPH1_01T16865</name>
</gene>
<keyword evidence="3" id="KW-1185">Reference proteome</keyword>
<reference evidence="2 3" key="1">
    <citation type="journal article" date="2007" name="Science">
        <title>The Fusarium graminearum genome reveals a link between localized polymorphism and pathogen specialization.</title>
        <authorList>
            <person name="Cuomo C.A."/>
            <person name="Gueldener U."/>
            <person name="Xu J.-R."/>
            <person name="Trail F."/>
            <person name="Turgeon B.G."/>
            <person name="Di Pietro A."/>
            <person name="Walton J.D."/>
            <person name="Ma L.-J."/>
            <person name="Baker S.E."/>
            <person name="Rep M."/>
            <person name="Adam G."/>
            <person name="Antoniw J."/>
            <person name="Baldwin T."/>
            <person name="Calvo S.E."/>
            <person name="Chang Y.-L."/>
            <person name="DeCaprio D."/>
            <person name="Gale L.R."/>
            <person name="Gnerre S."/>
            <person name="Goswami R.S."/>
            <person name="Hammond-Kosack K."/>
            <person name="Harris L.J."/>
            <person name="Hilburn K."/>
            <person name="Kennell J.C."/>
            <person name="Kroken S."/>
            <person name="Magnuson J.K."/>
            <person name="Mannhaupt G."/>
            <person name="Mauceli E.W."/>
            <person name="Mewes H.-W."/>
            <person name="Mitterbauer R."/>
            <person name="Muehlbauer G."/>
            <person name="Muensterkoetter M."/>
            <person name="Nelson D."/>
            <person name="O'Donnell K."/>
            <person name="Ouellet T."/>
            <person name="Qi W."/>
            <person name="Quesneville H."/>
            <person name="Roncero M.I.G."/>
            <person name="Seong K.-Y."/>
            <person name="Tetko I.V."/>
            <person name="Urban M."/>
            <person name="Waalwijk C."/>
            <person name="Ward T.J."/>
            <person name="Yao J."/>
            <person name="Birren B.W."/>
            <person name="Kistler H.C."/>
        </authorList>
    </citation>
    <scope>NUCLEOTIDE SEQUENCE [LARGE SCALE GENOMIC DNA]</scope>
    <source>
        <strain evidence="3">ATCC MYA-4620 / CBS 123657 / FGSC 9075 / NRRL 31084 / PH-1</strain>
        <strain evidence="2">PH-1 / ATCC MYA-4620 / FGSC 9075 / NRRL 31084</strain>
    </source>
</reference>
<evidence type="ECO:0000313" key="3">
    <source>
        <dbReference type="Proteomes" id="UP000070720"/>
    </source>
</evidence>
<organism evidence="1 3">
    <name type="scientific">Gibberella zeae (strain ATCC MYA-4620 / CBS 123657 / FGSC 9075 / NRRL 31084 / PH-1)</name>
    <name type="common">Wheat head blight fungus</name>
    <name type="synonym">Fusarium graminearum</name>
    <dbReference type="NCBI Taxonomy" id="229533"/>
    <lineage>
        <taxon>Eukaryota</taxon>
        <taxon>Fungi</taxon>
        <taxon>Dikarya</taxon>
        <taxon>Ascomycota</taxon>
        <taxon>Pezizomycotina</taxon>
        <taxon>Sordariomycetes</taxon>
        <taxon>Hypocreomycetidae</taxon>
        <taxon>Hypocreales</taxon>
        <taxon>Nectriaceae</taxon>
        <taxon>Fusarium</taxon>
    </lineage>
</organism>
<reference evidence="2" key="4">
    <citation type="submission" date="2017-01" db="UniProtKB">
        <authorList>
            <consortium name="EnsemblFungi"/>
        </authorList>
    </citation>
    <scope>IDENTIFICATION</scope>
    <source>
        <strain evidence="2">PH-1 / ATCC MYA-4620 / FGSC 9075 / NRRL 31084</strain>
    </source>
</reference>
<reference evidence="2 3" key="2">
    <citation type="journal article" date="2010" name="Nature">
        <title>Comparative genomics reveals mobile pathogenicity chromosomes in Fusarium.</title>
        <authorList>
            <person name="Ma L.J."/>
            <person name="van der Does H.C."/>
            <person name="Borkovich K.A."/>
            <person name="Coleman J.J."/>
            <person name="Daboussi M.J."/>
            <person name="Di Pietro A."/>
            <person name="Dufresne M."/>
            <person name="Freitag M."/>
            <person name="Grabherr M."/>
            <person name="Henrissat B."/>
            <person name="Houterman P.M."/>
            <person name="Kang S."/>
            <person name="Shim W.B."/>
            <person name="Woloshuk C."/>
            <person name="Xie X."/>
            <person name="Xu J.R."/>
            <person name="Antoniw J."/>
            <person name="Baker S.E."/>
            <person name="Bluhm B.H."/>
            <person name="Breakspear A."/>
            <person name="Brown D.W."/>
            <person name="Butchko R.A."/>
            <person name="Chapman S."/>
            <person name="Coulson R."/>
            <person name="Coutinho P.M."/>
            <person name="Danchin E.G."/>
            <person name="Diener A."/>
            <person name="Gale L.R."/>
            <person name="Gardiner D.M."/>
            <person name="Goff S."/>
            <person name="Hammond-Kosack K.E."/>
            <person name="Hilburn K."/>
            <person name="Hua-Van A."/>
            <person name="Jonkers W."/>
            <person name="Kazan K."/>
            <person name="Kodira C.D."/>
            <person name="Koehrsen M."/>
            <person name="Kumar L."/>
            <person name="Lee Y.H."/>
            <person name="Li L."/>
            <person name="Manners J.M."/>
            <person name="Miranda-Saavedra D."/>
            <person name="Mukherjee M."/>
            <person name="Park G."/>
            <person name="Park J."/>
            <person name="Park S.Y."/>
            <person name="Proctor R.H."/>
            <person name="Regev A."/>
            <person name="Ruiz-Roldan M.C."/>
            <person name="Sain D."/>
            <person name="Sakthikumar S."/>
            <person name="Sykes S."/>
            <person name="Schwartz D.C."/>
            <person name="Turgeon B.G."/>
            <person name="Wapinski I."/>
            <person name="Yoder O."/>
            <person name="Young S."/>
            <person name="Zeng Q."/>
            <person name="Zhou S."/>
            <person name="Galagan J."/>
            <person name="Cuomo C.A."/>
            <person name="Kistler H.C."/>
            <person name="Rep M."/>
        </authorList>
    </citation>
    <scope>GENOME REANNOTATION</scope>
    <source>
        <strain evidence="3">ATCC MYA-4620 / CBS 123657 / FGSC 9075 / NRRL 31084 / PH-1</strain>
        <strain evidence="2">PH-1 / ATCC MYA-4620 / FGSC 9075 / NRRL 31084</strain>
    </source>
</reference>
<reference evidence="1 3" key="3">
    <citation type="journal article" date="2015" name="BMC Genomics">
        <title>The completed genome sequence of the pathogenic ascomycete fungus Fusarium graminearum.</title>
        <authorList>
            <person name="King R."/>
            <person name="Urban M."/>
            <person name="Hammond-Kosack M.C."/>
            <person name="Hassani-Pak K."/>
            <person name="Hammond-Kosack K.E."/>
        </authorList>
    </citation>
    <scope>NUCLEOTIDE SEQUENCE [LARGE SCALE GENOMIC DNA]</scope>
    <source>
        <strain evidence="3">ATCC MYA-4620 / CBS 123657 / FGSC 9075 / NRRL 31084 / PH-1</strain>
        <strain evidence="1">PH-1</strain>
    </source>
</reference>
<evidence type="ECO:0000313" key="2">
    <source>
        <dbReference type="EnsemblFungi" id="CEF88049"/>
    </source>
</evidence>
<dbReference type="Proteomes" id="UP000070720">
    <property type="component" value="Chromosome 3"/>
</dbReference>
<name>A0A098E356_GIBZE</name>
<dbReference type="InParanoid" id="A0A098E356"/>
<dbReference type="VEuPathDB" id="FungiDB:FGRAMPH1_01G16865"/>
<dbReference type="EnsemblFungi" id="CEF88049">
    <property type="protein sequence ID" value="CEF88049"/>
    <property type="gene ID" value="FGRRES_20244"/>
</dbReference>
<dbReference type="EMBL" id="HG970334">
    <property type="protein sequence ID" value="CEF88049.1"/>
    <property type="molecule type" value="Genomic_DNA"/>
</dbReference>
<dbReference type="AlphaFoldDB" id="A0A098E356"/>
<accession>A0A0E0SNN6</accession>
<proteinExistence type="predicted"/>
<evidence type="ECO:0000313" key="1">
    <source>
        <dbReference type="EMBL" id="CEF88049.1"/>
    </source>
</evidence>
<accession>A0A098E356</accession>